<dbReference type="Pfam" id="PF01694">
    <property type="entry name" value="Rhomboid"/>
    <property type="match status" value="2"/>
</dbReference>
<evidence type="ECO:0000259" key="8">
    <source>
        <dbReference type="Pfam" id="PF01694"/>
    </source>
</evidence>
<feature type="transmembrane region" description="Helical" evidence="7">
    <location>
        <begin position="12"/>
        <end position="37"/>
    </location>
</feature>
<comment type="subcellular location">
    <subcellularLocation>
        <location evidence="1">Membrane</location>
        <topology evidence="1">Multi-pass membrane protein</topology>
    </subcellularLocation>
</comment>
<dbReference type="InterPro" id="IPR022764">
    <property type="entry name" value="Peptidase_S54_rhomboid_dom"/>
</dbReference>
<dbReference type="GO" id="GO:0008233">
    <property type="term" value="F:peptidase activity"/>
    <property type="evidence" value="ECO:0007669"/>
    <property type="project" value="UniProtKB-KW"/>
</dbReference>
<name>A0ABU4RBN5_9FLAO</name>
<protein>
    <submittedName>
        <fullName evidence="9">Rhomboid family intramembrane serine protease</fullName>
        <ecNumber evidence="9">3.4.21.-</ecNumber>
    </submittedName>
</protein>
<evidence type="ECO:0000313" key="10">
    <source>
        <dbReference type="Proteomes" id="UP001273350"/>
    </source>
</evidence>
<dbReference type="PANTHER" id="PTHR43731">
    <property type="entry name" value="RHOMBOID PROTEASE"/>
    <property type="match status" value="1"/>
</dbReference>
<keyword evidence="5 7" id="KW-1133">Transmembrane helix</keyword>
<dbReference type="GO" id="GO:0006508">
    <property type="term" value="P:proteolysis"/>
    <property type="evidence" value="ECO:0007669"/>
    <property type="project" value="UniProtKB-KW"/>
</dbReference>
<feature type="transmembrane region" description="Helical" evidence="7">
    <location>
        <begin position="86"/>
        <end position="104"/>
    </location>
</feature>
<reference evidence="9 10" key="1">
    <citation type="submission" date="2023-11" db="EMBL/GenBank/DDBJ databases">
        <title>Unpublished Manusciprt.</title>
        <authorList>
            <person name="Saticioglu I.B."/>
            <person name="Ay H."/>
            <person name="Ajmi N."/>
            <person name="Altun S."/>
            <person name="Duman M."/>
        </authorList>
    </citation>
    <scope>NUCLEOTIDE SEQUENCE [LARGE SCALE GENOMIC DNA]</scope>
    <source>
        <strain evidence="9 10">Fl-318</strain>
    </source>
</reference>
<dbReference type="EC" id="3.4.21.-" evidence="9"/>
<keyword evidence="3 7" id="KW-0812">Transmembrane</keyword>
<evidence type="ECO:0000256" key="6">
    <source>
        <dbReference type="ARBA" id="ARBA00023136"/>
    </source>
</evidence>
<feature type="domain" description="Peptidase S54 rhomboid" evidence="8">
    <location>
        <begin position="43"/>
        <end position="105"/>
    </location>
</feature>
<dbReference type="InterPro" id="IPR050925">
    <property type="entry name" value="Rhomboid_protease_S54"/>
</dbReference>
<comment type="similarity">
    <text evidence="2">Belongs to the peptidase S54 family.</text>
</comment>
<accession>A0ABU4RBN5</accession>
<keyword evidence="6 7" id="KW-0472">Membrane</keyword>
<dbReference type="PANTHER" id="PTHR43731:SF14">
    <property type="entry name" value="PRESENILIN-ASSOCIATED RHOMBOID-LIKE PROTEIN, MITOCHONDRIAL"/>
    <property type="match status" value="1"/>
</dbReference>
<evidence type="ECO:0000256" key="3">
    <source>
        <dbReference type="ARBA" id="ARBA00022692"/>
    </source>
</evidence>
<gene>
    <name evidence="9" type="ORF">SGQ83_11585</name>
</gene>
<sequence>MMNMTPVVKQLLIINIIFFIGSQIVPISYDYLALFYPESTSFRVWQPITHMFMHAKYPNLMHILFNMFALYSFGSALEHFWGGKKFLFFYISCGLGAALLHTAVNYVQLHSLLDSVANLNLSKSELQLILNTDFKFLFNADGQMNPGAVSTILNKVHCTQEQFNILAQANGITGSTVLGASGAIYGLLTAFAFMFPNAELALMFIPIPIKAKYFVPGILAVDLFLGFKGSSIFGSGGTGIAHFAHIGGAITGFLMMLYWKKNQFNKNRWN</sequence>
<feature type="transmembrane region" description="Helical" evidence="7">
    <location>
        <begin position="57"/>
        <end position="74"/>
    </location>
</feature>
<dbReference type="RefSeq" id="WP_230003164.1">
    <property type="nucleotide sequence ID" value="NZ_CP087134.1"/>
</dbReference>
<comment type="caution">
    <text evidence="9">The sequence shown here is derived from an EMBL/GenBank/DDBJ whole genome shotgun (WGS) entry which is preliminary data.</text>
</comment>
<keyword evidence="4 9" id="KW-0378">Hydrolase</keyword>
<dbReference type="SUPFAM" id="SSF144091">
    <property type="entry name" value="Rhomboid-like"/>
    <property type="match status" value="1"/>
</dbReference>
<feature type="transmembrane region" description="Helical" evidence="7">
    <location>
        <begin position="239"/>
        <end position="259"/>
    </location>
</feature>
<evidence type="ECO:0000313" key="9">
    <source>
        <dbReference type="EMBL" id="MDX6189992.1"/>
    </source>
</evidence>
<evidence type="ECO:0000256" key="7">
    <source>
        <dbReference type="SAM" id="Phobius"/>
    </source>
</evidence>
<dbReference type="Proteomes" id="UP001273350">
    <property type="component" value="Unassembled WGS sequence"/>
</dbReference>
<keyword evidence="10" id="KW-1185">Reference proteome</keyword>
<evidence type="ECO:0000256" key="5">
    <source>
        <dbReference type="ARBA" id="ARBA00022989"/>
    </source>
</evidence>
<evidence type="ECO:0000256" key="1">
    <source>
        <dbReference type="ARBA" id="ARBA00004141"/>
    </source>
</evidence>
<organism evidence="9 10">
    <name type="scientific">Flavobacterium cupriresistens</name>
    <dbReference type="NCBI Taxonomy" id="2893885"/>
    <lineage>
        <taxon>Bacteria</taxon>
        <taxon>Pseudomonadati</taxon>
        <taxon>Bacteroidota</taxon>
        <taxon>Flavobacteriia</taxon>
        <taxon>Flavobacteriales</taxon>
        <taxon>Flavobacteriaceae</taxon>
        <taxon>Flavobacterium</taxon>
    </lineage>
</organism>
<evidence type="ECO:0000256" key="4">
    <source>
        <dbReference type="ARBA" id="ARBA00022801"/>
    </source>
</evidence>
<evidence type="ECO:0000256" key="2">
    <source>
        <dbReference type="ARBA" id="ARBA00009045"/>
    </source>
</evidence>
<dbReference type="Gene3D" id="1.20.1540.10">
    <property type="entry name" value="Rhomboid-like"/>
    <property type="match status" value="1"/>
</dbReference>
<proteinExistence type="inferred from homology"/>
<dbReference type="InterPro" id="IPR035952">
    <property type="entry name" value="Rhomboid-like_sf"/>
</dbReference>
<keyword evidence="9" id="KW-0645">Protease</keyword>
<feature type="domain" description="Peptidase S54 rhomboid" evidence="8">
    <location>
        <begin position="171"/>
        <end position="258"/>
    </location>
</feature>
<dbReference type="EMBL" id="JAWXVI010000006">
    <property type="protein sequence ID" value="MDX6189992.1"/>
    <property type="molecule type" value="Genomic_DNA"/>
</dbReference>